<proteinExistence type="predicted"/>
<reference evidence="1 2" key="1">
    <citation type="journal article" date="2018" name="Aquat. Microb. Ecol.">
        <title>Gammaproteobacterial methanotrophs dominate.</title>
        <authorList>
            <person name="Rissanen A.J."/>
            <person name="Saarenheimo J."/>
            <person name="Tiirola M."/>
            <person name="Peura S."/>
            <person name="Aalto S.L."/>
            <person name="Karvinen A."/>
            <person name="Nykanen H."/>
        </authorList>
    </citation>
    <scope>NUCLEOTIDE SEQUENCE [LARGE SCALE GENOMIC DNA]</scope>
    <source>
        <strain evidence="1">AMbin10</strain>
    </source>
</reference>
<organism evidence="1 2">
    <name type="scientific">Candidatus Methylumidiphilus alinenensis</name>
    <dbReference type="NCBI Taxonomy" id="2202197"/>
    <lineage>
        <taxon>Bacteria</taxon>
        <taxon>Pseudomonadati</taxon>
        <taxon>Pseudomonadota</taxon>
        <taxon>Gammaproteobacteria</taxon>
        <taxon>Methylococcales</taxon>
        <taxon>Candidatus Methylumidiphilus</taxon>
    </lineage>
</organism>
<comment type="caution">
    <text evidence="1">The sequence shown here is derived from an EMBL/GenBank/DDBJ whole genome shotgun (WGS) entry which is preliminary data.</text>
</comment>
<protein>
    <submittedName>
        <fullName evidence="1">Uncharacterized protein</fullName>
    </submittedName>
</protein>
<dbReference type="InterPro" id="IPR005368">
    <property type="entry name" value="UPF0175"/>
</dbReference>
<dbReference type="Proteomes" id="UP000249396">
    <property type="component" value="Unassembled WGS sequence"/>
</dbReference>
<name>A0A2W4R0H3_9GAMM</name>
<accession>A0A2W4R0H3</accession>
<gene>
    <name evidence="1" type="ORF">DM484_16080</name>
</gene>
<evidence type="ECO:0000313" key="1">
    <source>
        <dbReference type="EMBL" id="PZN76686.1"/>
    </source>
</evidence>
<dbReference type="Pfam" id="PF03683">
    <property type="entry name" value="UPF0175"/>
    <property type="match status" value="1"/>
</dbReference>
<sequence>MTVHFWNNKGVDIPEQYLNDSTPAEFGKNLKLYAALMMFKSGKLSAGSAAEFAEVDRFRFAEACEHNGIPLIDYTAGNRSAPPGSAGVPPAKIAAKMAALPGKGRGGLNGYHCGGTPC</sequence>
<evidence type="ECO:0000313" key="2">
    <source>
        <dbReference type="Proteomes" id="UP000249396"/>
    </source>
</evidence>
<dbReference type="AlphaFoldDB" id="A0A2W4R0H3"/>
<dbReference type="EMBL" id="QJPH01000355">
    <property type="protein sequence ID" value="PZN76686.1"/>
    <property type="molecule type" value="Genomic_DNA"/>
</dbReference>